<comment type="caution">
    <text evidence="1">The sequence shown here is derived from an EMBL/GenBank/DDBJ whole genome shotgun (WGS) entry which is preliminary data.</text>
</comment>
<gene>
    <name evidence="1" type="ORF">GSLYS_00022325001</name>
</gene>
<evidence type="ECO:0000313" key="2">
    <source>
        <dbReference type="Proteomes" id="UP001497497"/>
    </source>
</evidence>
<protein>
    <submittedName>
        <fullName evidence="1">Uncharacterized protein</fullName>
    </submittedName>
</protein>
<accession>A0AAV2ISD7</accession>
<reference evidence="1 2" key="1">
    <citation type="submission" date="2024-04" db="EMBL/GenBank/DDBJ databases">
        <authorList>
            <consortium name="Genoscope - CEA"/>
            <person name="William W."/>
        </authorList>
    </citation>
    <scope>NUCLEOTIDE SEQUENCE [LARGE SCALE GENOMIC DNA]</scope>
</reference>
<dbReference type="AlphaFoldDB" id="A0AAV2ISD7"/>
<feature type="non-terminal residue" evidence="1">
    <location>
        <position position="111"/>
    </location>
</feature>
<proteinExistence type="predicted"/>
<evidence type="ECO:0000313" key="1">
    <source>
        <dbReference type="EMBL" id="CAL1549008.1"/>
    </source>
</evidence>
<organism evidence="1 2">
    <name type="scientific">Lymnaea stagnalis</name>
    <name type="common">Great pond snail</name>
    <name type="synonym">Helix stagnalis</name>
    <dbReference type="NCBI Taxonomy" id="6523"/>
    <lineage>
        <taxon>Eukaryota</taxon>
        <taxon>Metazoa</taxon>
        <taxon>Spiralia</taxon>
        <taxon>Lophotrochozoa</taxon>
        <taxon>Mollusca</taxon>
        <taxon>Gastropoda</taxon>
        <taxon>Heterobranchia</taxon>
        <taxon>Euthyneura</taxon>
        <taxon>Panpulmonata</taxon>
        <taxon>Hygrophila</taxon>
        <taxon>Lymnaeoidea</taxon>
        <taxon>Lymnaeidae</taxon>
        <taxon>Lymnaea</taxon>
    </lineage>
</organism>
<sequence length="111" mass="12870">SDIKRFNDLLVELKKFKEDVITVKGNEDVKEVLKLLENLTGFVQKIVSEWTTVYQSSNFDDTINKVTIVLEEITREIQSSSRDFQTIIKKINQSFNKRIEIIKSAMATSKQ</sequence>
<name>A0AAV2ISD7_LYMST</name>
<dbReference type="EMBL" id="CAXITT010003016">
    <property type="protein sequence ID" value="CAL1549008.1"/>
    <property type="molecule type" value="Genomic_DNA"/>
</dbReference>
<feature type="non-terminal residue" evidence="1">
    <location>
        <position position="1"/>
    </location>
</feature>
<keyword evidence="2" id="KW-1185">Reference proteome</keyword>
<dbReference type="Proteomes" id="UP001497497">
    <property type="component" value="Unassembled WGS sequence"/>
</dbReference>